<dbReference type="Gene3D" id="1.10.418.10">
    <property type="entry name" value="Calponin-like domain"/>
    <property type="match status" value="1"/>
</dbReference>
<feature type="domain" description="EB1 C-terminal" evidence="8">
    <location>
        <begin position="247"/>
        <end position="313"/>
    </location>
</feature>
<evidence type="ECO:0000256" key="7">
    <source>
        <dbReference type="SAM" id="MobiDB-lite"/>
    </source>
</evidence>
<evidence type="ECO:0000256" key="5">
    <source>
        <dbReference type="PROSITE-ProRule" id="PRU00576"/>
    </source>
</evidence>
<dbReference type="InterPro" id="IPR027328">
    <property type="entry name" value="MAPRE"/>
</dbReference>
<dbReference type="Gene3D" id="1.20.5.1430">
    <property type="match status" value="1"/>
</dbReference>
<dbReference type="PANTHER" id="PTHR10623">
    <property type="entry name" value="MICROTUBULE-ASSOCIATED PROTEIN RP/EB FAMILY MEMBER"/>
    <property type="match status" value="1"/>
</dbReference>
<dbReference type="InterPro" id="IPR036872">
    <property type="entry name" value="CH_dom_sf"/>
</dbReference>
<feature type="coiled-coil region" evidence="6">
    <location>
        <begin position="234"/>
        <end position="275"/>
    </location>
</feature>
<evidence type="ECO:0000256" key="6">
    <source>
        <dbReference type="SAM" id="Coils"/>
    </source>
</evidence>
<sequence>MAWKAITVLPNVRNTSKKELMDFLQRYINPQLERIEDLGSGFDLCFGMFLLFPNSIKVSEIRFGKNLSVSSRHNNFKRLQSAFNTVGVEKNFPMENMMRGNFQANYYFGQWFKGFFEANYSGEPYDVNKLRQMCCNRAASKDRFTKDIRGGECRLAAEAKRMPKYIKQRAAIISPTTSSPPPQSPHHTSNSPPPSRLQSAVSILTKANLVDTLSQTDETYCGILNSIYSFEQEADEQKELRSDLLREKAELEQAVRELQKEKEKLSTNYEHSNREKRYFYDKLREIEKLCLEEPIDSLRMSIKTVLYQQGIPL</sequence>
<keyword evidence="3 5" id="KW-0493">Microtubule</keyword>
<evidence type="ECO:0000256" key="2">
    <source>
        <dbReference type="ARBA" id="ARBA00022490"/>
    </source>
</evidence>
<evidence type="ECO:0000313" key="10">
    <source>
        <dbReference type="RefSeq" id="XP_029636942.1"/>
    </source>
</evidence>
<dbReference type="InterPro" id="IPR036133">
    <property type="entry name" value="EB1_C_sf"/>
</dbReference>
<dbReference type="SUPFAM" id="SSF140612">
    <property type="entry name" value="EB1 dimerisation domain-like"/>
    <property type="match status" value="1"/>
</dbReference>
<evidence type="ECO:0000256" key="1">
    <source>
        <dbReference type="ARBA" id="ARBA00004245"/>
    </source>
</evidence>
<organism evidence="9 10">
    <name type="scientific">Octopus sinensis</name>
    <name type="common">East Asian common octopus</name>
    <dbReference type="NCBI Taxonomy" id="2607531"/>
    <lineage>
        <taxon>Eukaryota</taxon>
        <taxon>Metazoa</taxon>
        <taxon>Spiralia</taxon>
        <taxon>Lophotrochozoa</taxon>
        <taxon>Mollusca</taxon>
        <taxon>Cephalopoda</taxon>
        <taxon>Coleoidea</taxon>
        <taxon>Octopodiformes</taxon>
        <taxon>Octopoda</taxon>
        <taxon>Incirrata</taxon>
        <taxon>Octopodidae</taxon>
        <taxon>Octopus</taxon>
    </lineage>
</organism>
<dbReference type="Proteomes" id="UP000515154">
    <property type="component" value="Linkage group LG5"/>
</dbReference>
<reference evidence="10" key="1">
    <citation type="submission" date="2025-08" db="UniProtKB">
        <authorList>
            <consortium name="RefSeq"/>
        </authorList>
    </citation>
    <scope>IDENTIFICATION</scope>
</reference>
<evidence type="ECO:0000256" key="3">
    <source>
        <dbReference type="ARBA" id="ARBA00022701"/>
    </source>
</evidence>
<dbReference type="SUPFAM" id="SSF47576">
    <property type="entry name" value="Calponin-homology domain, CH-domain"/>
    <property type="match status" value="1"/>
</dbReference>
<evidence type="ECO:0000259" key="8">
    <source>
        <dbReference type="PROSITE" id="PS51230"/>
    </source>
</evidence>
<dbReference type="GO" id="GO:0008017">
    <property type="term" value="F:microtubule binding"/>
    <property type="evidence" value="ECO:0007669"/>
    <property type="project" value="InterPro"/>
</dbReference>
<keyword evidence="9" id="KW-1185">Reference proteome</keyword>
<accession>A0A6P7SF09</accession>
<dbReference type="RefSeq" id="XP_029636942.1">
    <property type="nucleotide sequence ID" value="XM_029781082.1"/>
</dbReference>
<dbReference type="KEGG" id="osn:115212245"/>
<comment type="subcellular location">
    <subcellularLocation>
        <location evidence="1">Cytoplasm</location>
        <location evidence="1">Cytoskeleton</location>
    </subcellularLocation>
</comment>
<keyword evidence="2" id="KW-0963">Cytoplasm</keyword>
<name>A0A6P7SF09_9MOLL</name>
<evidence type="ECO:0000256" key="4">
    <source>
        <dbReference type="ARBA" id="ARBA00023212"/>
    </source>
</evidence>
<proteinExistence type="predicted"/>
<protein>
    <submittedName>
        <fullName evidence="10">Microtubule-associated protein RP/EB family member 1-like</fullName>
    </submittedName>
</protein>
<feature type="region of interest" description="Disordered" evidence="7">
    <location>
        <begin position="174"/>
        <end position="197"/>
    </location>
</feature>
<dbReference type="PROSITE" id="PS51230">
    <property type="entry name" value="EB1_C"/>
    <property type="match status" value="1"/>
</dbReference>
<dbReference type="GO" id="GO:0005874">
    <property type="term" value="C:microtubule"/>
    <property type="evidence" value="ECO:0007669"/>
    <property type="project" value="UniProtKB-KW"/>
</dbReference>
<keyword evidence="4" id="KW-0206">Cytoskeleton</keyword>
<dbReference type="InterPro" id="IPR004953">
    <property type="entry name" value="EB1_C"/>
</dbReference>
<dbReference type="AlphaFoldDB" id="A0A6P7SF09"/>
<gene>
    <name evidence="10" type="primary">LOC115212245</name>
</gene>
<keyword evidence="6" id="KW-0175">Coiled coil</keyword>
<evidence type="ECO:0000313" key="9">
    <source>
        <dbReference type="Proteomes" id="UP000515154"/>
    </source>
</evidence>